<evidence type="ECO:0000256" key="3">
    <source>
        <dbReference type="ARBA" id="ARBA00022559"/>
    </source>
</evidence>
<comment type="catalytic activity">
    <reaction evidence="11">
        <text>a hydroperoxide + [thioredoxin]-dithiol = an alcohol + [thioredoxin]-disulfide + H2O</text>
        <dbReference type="Rhea" id="RHEA:62620"/>
        <dbReference type="Rhea" id="RHEA-COMP:10698"/>
        <dbReference type="Rhea" id="RHEA-COMP:10700"/>
        <dbReference type="ChEBI" id="CHEBI:15377"/>
        <dbReference type="ChEBI" id="CHEBI:29950"/>
        <dbReference type="ChEBI" id="CHEBI:30879"/>
        <dbReference type="ChEBI" id="CHEBI:35924"/>
        <dbReference type="ChEBI" id="CHEBI:50058"/>
        <dbReference type="EC" id="1.11.1.24"/>
    </reaction>
</comment>
<keyword evidence="3" id="KW-0575">Peroxidase</keyword>
<comment type="function">
    <text evidence="1">Thiol-specific peroxidase that catalyzes the reduction of hydrogen peroxide and organic hydroperoxides to water and alcohols, respectively. Plays a role in cell protection against oxidative stress by detoxifying peroxides and as sensor of hydrogen peroxide-mediated signaling events.</text>
</comment>
<evidence type="ECO:0000256" key="12">
    <source>
        <dbReference type="SAM" id="SignalP"/>
    </source>
</evidence>
<evidence type="ECO:0000256" key="8">
    <source>
        <dbReference type="ARBA" id="ARBA00032824"/>
    </source>
</evidence>
<evidence type="ECO:0000259" key="13">
    <source>
        <dbReference type="PROSITE" id="PS51352"/>
    </source>
</evidence>
<dbReference type="PROSITE" id="PS51352">
    <property type="entry name" value="THIOREDOXIN_2"/>
    <property type="match status" value="1"/>
</dbReference>
<keyword evidence="15" id="KW-1185">Reference proteome</keyword>
<name>A0ABS7PUC4_9SPHN</name>
<dbReference type="CDD" id="cd03017">
    <property type="entry name" value="PRX_BCP"/>
    <property type="match status" value="1"/>
</dbReference>
<evidence type="ECO:0000256" key="5">
    <source>
        <dbReference type="ARBA" id="ARBA00023002"/>
    </source>
</evidence>
<evidence type="ECO:0000256" key="1">
    <source>
        <dbReference type="ARBA" id="ARBA00003330"/>
    </source>
</evidence>
<evidence type="ECO:0000256" key="11">
    <source>
        <dbReference type="ARBA" id="ARBA00049091"/>
    </source>
</evidence>
<dbReference type="InterPro" id="IPR050924">
    <property type="entry name" value="Peroxiredoxin_BCP/PrxQ"/>
</dbReference>
<evidence type="ECO:0000256" key="6">
    <source>
        <dbReference type="ARBA" id="ARBA00023157"/>
    </source>
</evidence>
<dbReference type="Proteomes" id="UP000706039">
    <property type="component" value="Unassembled WGS sequence"/>
</dbReference>
<dbReference type="EC" id="1.11.1.24" evidence="2"/>
<dbReference type="SUPFAM" id="SSF52833">
    <property type="entry name" value="Thioredoxin-like"/>
    <property type="match status" value="1"/>
</dbReference>
<gene>
    <name evidence="14" type="ORF">K7G82_20750</name>
</gene>
<keyword evidence="4" id="KW-0049">Antioxidant</keyword>
<organism evidence="14 15">
    <name type="scientific">Sphingomonas colocasiae</name>
    <dbReference type="NCBI Taxonomy" id="1848973"/>
    <lineage>
        <taxon>Bacteria</taxon>
        <taxon>Pseudomonadati</taxon>
        <taxon>Pseudomonadota</taxon>
        <taxon>Alphaproteobacteria</taxon>
        <taxon>Sphingomonadales</taxon>
        <taxon>Sphingomonadaceae</taxon>
        <taxon>Sphingomonas</taxon>
    </lineage>
</organism>
<reference evidence="14 15" key="1">
    <citation type="submission" date="2021-08" db="EMBL/GenBank/DDBJ databases">
        <authorList>
            <person name="Tuo L."/>
        </authorList>
    </citation>
    <scope>NUCLEOTIDE SEQUENCE [LARGE SCALE GENOMIC DNA]</scope>
    <source>
        <strain evidence="14 15">JCM 31229</strain>
    </source>
</reference>
<dbReference type="RefSeq" id="WP_222991814.1">
    <property type="nucleotide sequence ID" value="NZ_JAINVV010000009.1"/>
</dbReference>
<evidence type="ECO:0000256" key="9">
    <source>
        <dbReference type="ARBA" id="ARBA00038489"/>
    </source>
</evidence>
<dbReference type="InterPro" id="IPR036249">
    <property type="entry name" value="Thioredoxin-like_sf"/>
</dbReference>
<dbReference type="InterPro" id="IPR013766">
    <property type="entry name" value="Thioredoxin_domain"/>
</dbReference>
<dbReference type="EMBL" id="JAINVV010000009">
    <property type="protein sequence ID" value="MBY8824746.1"/>
    <property type="molecule type" value="Genomic_DNA"/>
</dbReference>
<comment type="similarity">
    <text evidence="9">Belongs to the peroxiredoxin family. BCP/PrxQ subfamily.</text>
</comment>
<evidence type="ECO:0000313" key="15">
    <source>
        <dbReference type="Proteomes" id="UP000706039"/>
    </source>
</evidence>
<dbReference type="PANTHER" id="PTHR42801">
    <property type="entry name" value="THIOREDOXIN-DEPENDENT PEROXIDE REDUCTASE"/>
    <property type="match status" value="1"/>
</dbReference>
<keyword evidence="5" id="KW-0560">Oxidoreductase</keyword>
<evidence type="ECO:0000256" key="7">
    <source>
        <dbReference type="ARBA" id="ARBA00023284"/>
    </source>
</evidence>
<accession>A0ABS7PUC4</accession>
<dbReference type="Gene3D" id="3.40.30.10">
    <property type="entry name" value="Glutaredoxin"/>
    <property type="match status" value="1"/>
</dbReference>
<protein>
    <recommendedName>
        <fullName evidence="2">thioredoxin-dependent peroxiredoxin</fullName>
        <ecNumber evidence="2">1.11.1.24</ecNumber>
    </recommendedName>
    <alternativeName>
        <fullName evidence="8">Thioredoxin peroxidase</fullName>
    </alternativeName>
    <alternativeName>
        <fullName evidence="10">Thioredoxin-dependent peroxiredoxin Bcp</fullName>
    </alternativeName>
</protein>
<feature type="chain" id="PRO_5046033138" description="thioredoxin-dependent peroxiredoxin" evidence="12">
    <location>
        <begin position="22"/>
        <end position="179"/>
    </location>
</feature>
<feature type="domain" description="Thioredoxin" evidence="13">
    <location>
        <begin position="23"/>
        <end position="172"/>
    </location>
</feature>
<evidence type="ECO:0000256" key="10">
    <source>
        <dbReference type="ARBA" id="ARBA00042639"/>
    </source>
</evidence>
<dbReference type="InterPro" id="IPR000866">
    <property type="entry name" value="AhpC/TSA"/>
</dbReference>
<evidence type="ECO:0000256" key="2">
    <source>
        <dbReference type="ARBA" id="ARBA00013017"/>
    </source>
</evidence>
<feature type="signal peptide" evidence="12">
    <location>
        <begin position="1"/>
        <end position="21"/>
    </location>
</feature>
<evidence type="ECO:0000313" key="14">
    <source>
        <dbReference type="EMBL" id="MBY8824746.1"/>
    </source>
</evidence>
<keyword evidence="12" id="KW-0732">Signal</keyword>
<keyword evidence="6" id="KW-1015">Disulfide bond</keyword>
<dbReference type="PANTHER" id="PTHR42801:SF4">
    <property type="entry name" value="AHPC_TSA FAMILY PROTEIN"/>
    <property type="match status" value="1"/>
</dbReference>
<proteinExistence type="inferred from homology"/>
<comment type="caution">
    <text evidence="14">The sequence shown here is derived from an EMBL/GenBank/DDBJ whole genome shotgun (WGS) entry which is preliminary data.</text>
</comment>
<keyword evidence="7" id="KW-0676">Redox-active center</keyword>
<sequence>MKTLRYAIAAASLLALTPVQAALAPGAKAPDFTTQASLAGKPFSFTLSRALKKGPVVLYFYPKAFTKGCTIEANMFAEATPDFAKAGATVIGVSADEIGVLNEFSRKECRDKFAVASATPAMIKAYDVVFAKSPNLSDRTSYVIAPNGKIIYVHSELNPADHVKNTLAAVRDWRAKHRG</sequence>
<dbReference type="Pfam" id="PF00578">
    <property type="entry name" value="AhpC-TSA"/>
    <property type="match status" value="1"/>
</dbReference>
<evidence type="ECO:0000256" key="4">
    <source>
        <dbReference type="ARBA" id="ARBA00022862"/>
    </source>
</evidence>